<gene>
    <name evidence="4" type="ORF">Aru02nite_03630</name>
</gene>
<evidence type="ECO:0000256" key="2">
    <source>
        <dbReference type="SAM" id="Phobius"/>
    </source>
</evidence>
<feature type="transmembrane region" description="Helical" evidence="2">
    <location>
        <begin position="110"/>
        <end position="136"/>
    </location>
</feature>
<keyword evidence="2" id="KW-0472">Membrane</keyword>
<comment type="caution">
    <text evidence="4">The sequence shown here is derived from an EMBL/GenBank/DDBJ whole genome shotgun (WGS) entry which is preliminary data.</text>
</comment>
<dbReference type="EMBL" id="BOMB01000001">
    <property type="protein sequence ID" value="GID09474.1"/>
    <property type="molecule type" value="Genomic_DNA"/>
</dbReference>
<protein>
    <recommendedName>
        <fullName evidence="3">Bacterial sugar transferase domain-containing protein</fullName>
    </recommendedName>
</protein>
<evidence type="ECO:0000313" key="5">
    <source>
        <dbReference type="Proteomes" id="UP000612808"/>
    </source>
</evidence>
<dbReference type="Proteomes" id="UP000612808">
    <property type="component" value="Unassembled WGS sequence"/>
</dbReference>
<dbReference type="InterPro" id="IPR003362">
    <property type="entry name" value="Bact_transf"/>
</dbReference>
<dbReference type="Pfam" id="PF02397">
    <property type="entry name" value="Bac_transf"/>
    <property type="match status" value="1"/>
</dbReference>
<name>A0A8J3J3I4_9ACTN</name>
<organism evidence="4 5">
    <name type="scientific">Actinocatenispora rupis</name>
    <dbReference type="NCBI Taxonomy" id="519421"/>
    <lineage>
        <taxon>Bacteria</taxon>
        <taxon>Bacillati</taxon>
        <taxon>Actinomycetota</taxon>
        <taxon>Actinomycetes</taxon>
        <taxon>Micromonosporales</taxon>
        <taxon>Micromonosporaceae</taxon>
        <taxon>Actinocatenispora</taxon>
    </lineage>
</organism>
<feature type="transmembrane region" description="Helical" evidence="2">
    <location>
        <begin position="53"/>
        <end position="73"/>
    </location>
</feature>
<dbReference type="RefSeq" id="WP_203654303.1">
    <property type="nucleotide sequence ID" value="NZ_BAAAZM010000010.1"/>
</dbReference>
<dbReference type="AlphaFoldDB" id="A0A8J3J3I4"/>
<keyword evidence="2" id="KW-0812">Transmembrane</keyword>
<sequence>MYLWLFAGPAALSAVLTAGTRRLPRAALGADRLAVLVAVLVSAPLAWWRAGPVAALLLVPVAGFAGGLVATALRTGLIEYNTAPGRAVREKVLAYHLDVRRRPPQPAKRAFDVVVATIGLALTLPLWPVIAALVWLAEPGPVLFIKYSVGQGGVTFRQVKFRSMRYRAEQSTGPIASPAHDGRVLAVGTWLRRWHLDEISELLNVLQGSMSLVGPRPLRTVLVQYDLEQLPGFAERHSVRPGIACIAQIQKYNLSVHERLRKDRTYIRCMCLGLDVRLLWMAAVTTARGSRRA</sequence>
<keyword evidence="2" id="KW-1133">Transmembrane helix</keyword>
<proteinExistence type="inferred from homology"/>
<evidence type="ECO:0000313" key="4">
    <source>
        <dbReference type="EMBL" id="GID09474.1"/>
    </source>
</evidence>
<dbReference type="GO" id="GO:0016780">
    <property type="term" value="F:phosphotransferase activity, for other substituted phosphate groups"/>
    <property type="evidence" value="ECO:0007669"/>
    <property type="project" value="TreeGrafter"/>
</dbReference>
<feature type="domain" description="Bacterial sugar transferase" evidence="3">
    <location>
        <begin position="108"/>
        <end position="285"/>
    </location>
</feature>
<dbReference type="PANTHER" id="PTHR30576:SF0">
    <property type="entry name" value="UNDECAPRENYL-PHOSPHATE N-ACETYLGALACTOSAMINYL 1-PHOSPHATE TRANSFERASE-RELATED"/>
    <property type="match status" value="1"/>
</dbReference>
<keyword evidence="5" id="KW-1185">Reference proteome</keyword>
<evidence type="ECO:0000256" key="1">
    <source>
        <dbReference type="ARBA" id="ARBA00006464"/>
    </source>
</evidence>
<accession>A0A8J3J3I4</accession>
<comment type="similarity">
    <text evidence="1">Belongs to the bacterial sugar transferase family.</text>
</comment>
<reference evidence="4" key="1">
    <citation type="submission" date="2021-01" db="EMBL/GenBank/DDBJ databases">
        <title>Whole genome shotgun sequence of Actinocatenispora rupis NBRC 107355.</title>
        <authorList>
            <person name="Komaki H."/>
            <person name="Tamura T."/>
        </authorList>
    </citation>
    <scope>NUCLEOTIDE SEQUENCE</scope>
    <source>
        <strain evidence="4">NBRC 107355</strain>
    </source>
</reference>
<evidence type="ECO:0000259" key="3">
    <source>
        <dbReference type="Pfam" id="PF02397"/>
    </source>
</evidence>
<dbReference type="PANTHER" id="PTHR30576">
    <property type="entry name" value="COLANIC BIOSYNTHESIS UDP-GLUCOSE LIPID CARRIER TRANSFERASE"/>
    <property type="match status" value="1"/>
</dbReference>